<feature type="non-terminal residue" evidence="2">
    <location>
        <position position="86"/>
    </location>
</feature>
<dbReference type="Proteomes" id="UP001197741">
    <property type="component" value="Unassembled WGS sequence"/>
</dbReference>
<dbReference type="InterPro" id="IPR038987">
    <property type="entry name" value="MoeA-like"/>
</dbReference>
<comment type="pathway">
    <text evidence="1">Cofactor biosynthesis; molybdopterin biosynthesis.</text>
</comment>
<keyword evidence="1" id="KW-0808">Transferase</keyword>
<dbReference type="Gene3D" id="3.40.980.10">
    <property type="entry name" value="MoaB/Mog-like domain"/>
    <property type="match status" value="1"/>
</dbReference>
<evidence type="ECO:0000256" key="1">
    <source>
        <dbReference type="RuleBase" id="RU365090"/>
    </source>
</evidence>
<evidence type="ECO:0000313" key="2">
    <source>
        <dbReference type="EMBL" id="MCB6962561.1"/>
    </source>
</evidence>
<keyword evidence="1" id="KW-0460">Magnesium</keyword>
<name>A0AAW4UWT1_9FIRM</name>
<reference evidence="2" key="1">
    <citation type="submission" date="2021-10" db="EMBL/GenBank/DDBJ databases">
        <title>Collection of gut derived symbiotic bacterial strains cultured from healthy donors.</title>
        <authorList>
            <person name="Lin H."/>
            <person name="Littmann E."/>
            <person name="Kohout C."/>
            <person name="Pamer E.G."/>
        </authorList>
    </citation>
    <scope>NUCLEOTIDE SEQUENCE</scope>
    <source>
        <strain evidence="2">DFI.7.28A</strain>
    </source>
</reference>
<dbReference type="GO" id="GO:0005829">
    <property type="term" value="C:cytosol"/>
    <property type="evidence" value="ECO:0007669"/>
    <property type="project" value="TreeGrafter"/>
</dbReference>
<proteinExistence type="inferred from homology"/>
<comment type="function">
    <text evidence="1">Catalyzes the insertion of molybdate into adenylated molybdopterin with the concomitant release of AMP.</text>
</comment>
<comment type="similarity">
    <text evidence="1">Belongs to the MoeA family.</text>
</comment>
<dbReference type="GO" id="GO:0046872">
    <property type="term" value="F:metal ion binding"/>
    <property type="evidence" value="ECO:0007669"/>
    <property type="project" value="UniProtKB-UniRule"/>
</dbReference>
<dbReference type="GO" id="GO:0061599">
    <property type="term" value="F:molybdopterin molybdotransferase activity"/>
    <property type="evidence" value="ECO:0007669"/>
    <property type="project" value="UniProtKB-UniRule"/>
</dbReference>
<gene>
    <name evidence="2" type="ORF">LIZ82_17020</name>
</gene>
<keyword evidence="1" id="KW-0501">Molybdenum cofactor biosynthesis</keyword>
<keyword evidence="1" id="KW-0479">Metal-binding</keyword>
<dbReference type="EMBL" id="JAJCJQ010000160">
    <property type="protein sequence ID" value="MCB6962561.1"/>
    <property type="molecule type" value="Genomic_DNA"/>
</dbReference>
<dbReference type="PANTHER" id="PTHR10192:SF5">
    <property type="entry name" value="GEPHYRIN"/>
    <property type="match status" value="1"/>
</dbReference>
<dbReference type="InterPro" id="IPR036425">
    <property type="entry name" value="MoaB/Mog-like_dom_sf"/>
</dbReference>
<feature type="non-terminal residue" evidence="2">
    <location>
        <position position="1"/>
    </location>
</feature>
<accession>A0AAW4UWT1</accession>
<comment type="cofactor">
    <cofactor evidence="1">
        <name>Mg(2+)</name>
        <dbReference type="ChEBI" id="CHEBI:18420"/>
    </cofactor>
</comment>
<dbReference type="GO" id="GO:0006777">
    <property type="term" value="P:Mo-molybdopterin cofactor biosynthetic process"/>
    <property type="evidence" value="ECO:0007669"/>
    <property type="project" value="UniProtKB-UniRule"/>
</dbReference>
<dbReference type="EC" id="2.10.1.1" evidence="1"/>
<comment type="caution">
    <text evidence="2">The sequence shown here is derived from an EMBL/GenBank/DDBJ whole genome shotgun (WGS) entry which is preliminary data.</text>
</comment>
<sequence length="86" mass="9039">ENIVGIGEDMKKGEVLVPKGTLVNPGVMAALATFGYTEVPVTKKPKAAVIATGTELLEAGEPLEKGKIRNSNAYMLWGQIIRAGGE</sequence>
<protein>
    <recommendedName>
        <fullName evidence="1">Molybdopterin molybdenumtransferase</fullName>
        <ecNumber evidence="1">2.10.1.1</ecNumber>
    </recommendedName>
</protein>
<dbReference type="InterPro" id="IPR036135">
    <property type="entry name" value="MoeA_linker/N_sf"/>
</dbReference>
<evidence type="ECO:0000313" key="3">
    <source>
        <dbReference type="Proteomes" id="UP001197741"/>
    </source>
</evidence>
<dbReference type="PANTHER" id="PTHR10192">
    <property type="entry name" value="MOLYBDOPTERIN BIOSYNTHESIS PROTEIN"/>
    <property type="match status" value="1"/>
</dbReference>
<comment type="catalytic activity">
    <reaction evidence="1">
        <text>adenylyl-molybdopterin + molybdate = Mo-molybdopterin + AMP + H(+)</text>
        <dbReference type="Rhea" id="RHEA:35047"/>
        <dbReference type="ChEBI" id="CHEBI:15378"/>
        <dbReference type="ChEBI" id="CHEBI:36264"/>
        <dbReference type="ChEBI" id="CHEBI:62727"/>
        <dbReference type="ChEBI" id="CHEBI:71302"/>
        <dbReference type="ChEBI" id="CHEBI:456215"/>
    </reaction>
</comment>
<keyword evidence="1" id="KW-0500">Molybdenum</keyword>
<dbReference type="SUPFAM" id="SSF63882">
    <property type="entry name" value="MoeA N-terminal region -like"/>
    <property type="match status" value="1"/>
</dbReference>
<dbReference type="Gene3D" id="3.90.105.10">
    <property type="entry name" value="Molybdopterin biosynthesis moea protein, domain 2"/>
    <property type="match status" value="1"/>
</dbReference>
<organism evidence="2 3">
    <name type="scientific">Agathobacter rectalis</name>
    <dbReference type="NCBI Taxonomy" id="39491"/>
    <lineage>
        <taxon>Bacteria</taxon>
        <taxon>Bacillati</taxon>
        <taxon>Bacillota</taxon>
        <taxon>Clostridia</taxon>
        <taxon>Lachnospirales</taxon>
        <taxon>Lachnospiraceae</taxon>
        <taxon>Agathobacter</taxon>
    </lineage>
</organism>
<dbReference type="SUPFAM" id="SSF53218">
    <property type="entry name" value="Molybdenum cofactor biosynthesis proteins"/>
    <property type="match status" value="1"/>
</dbReference>
<dbReference type="AlphaFoldDB" id="A0AAW4UWT1"/>